<dbReference type="KEGG" id="mpd:MCP_0506"/>
<protein>
    <submittedName>
        <fullName evidence="1">Uncharacterized protein</fullName>
    </submittedName>
</protein>
<dbReference type="eggNOG" id="arCOG03197">
    <property type="taxonomic scope" value="Archaea"/>
</dbReference>
<name>D1YVV6_METPS</name>
<evidence type="ECO:0000313" key="2">
    <source>
        <dbReference type="Proteomes" id="UP000001882"/>
    </source>
</evidence>
<reference evidence="2" key="3">
    <citation type="journal article" date="2011" name="PLoS ONE">
        <title>Genome sequence of a mesophilic hydrogenotrophic methanogen Methanocella paludicola, the first cultivated representative of the order Methanocellales.</title>
        <authorList>
            <person name="Sakai S."/>
            <person name="Takaki Y."/>
            <person name="Shimamura S."/>
            <person name="Sekine M."/>
            <person name="Tajima T."/>
            <person name="Kosugi H."/>
            <person name="Ichikawa N."/>
            <person name="Tasumi E."/>
            <person name="Hiraki A.T."/>
            <person name="Shimizu A."/>
            <person name="Kato Y."/>
            <person name="Nishiko R."/>
            <person name="Mori K."/>
            <person name="Fujita N."/>
            <person name="Imachi H."/>
            <person name="Takai K."/>
        </authorList>
    </citation>
    <scope>NUCLEOTIDE SEQUENCE [LARGE SCALE GENOMIC DNA]</scope>
    <source>
        <strain evidence="2">DSM 17711 / JCM 13418 / NBRC 101707 / SANAE</strain>
    </source>
</reference>
<evidence type="ECO:0000313" key="1">
    <source>
        <dbReference type="EMBL" id="BAI60578.1"/>
    </source>
</evidence>
<organism evidence="1 2">
    <name type="scientific">Methanocella paludicola (strain DSM 17711 / JCM 13418 / NBRC 101707 / SANAE)</name>
    <dbReference type="NCBI Taxonomy" id="304371"/>
    <lineage>
        <taxon>Archaea</taxon>
        <taxon>Methanobacteriati</taxon>
        <taxon>Methanobacteriota</taxon>
        <taxon>Stenosarchaea group</taxon>
        <taxon>Methanomicrobia</taxon>
        <taxon>Methanocellales</taxon>
        <taxon>Methanocellaceae</taxon>
        <taxon>Methanocella</taxon>
    </lineage>
</organism>
<sequence>MNGEFALGPDEILFLFDGDNTVGIVKAGHLKRVFIETEDEELVQFLGPEDLIAASCFEGGEKAREMVRSMLFLVREGGTPLLVLRKSHPATQRLKLVVSAGDRIVLSGCIVPGTHPEQDVLCGKGAMDGIVLEAGEGRVLARGGGSPHAEKGRFL</sequence>
<dbReference type="STRING" id="304371.MCP_0506"/>
<dbReference type="InParanoid" id="D1YVV6"/>
<dbReference type="EMBL" id="AP011532">
    <property type="protein sequence ID" value="BAI60578.1"/>
    <property type="molecule type" value="Genomic_DNA"/>
</dbReference>
<dbReference type="GeneID" id="8680587"/>
<reference evidence="1 2" key="1">
    <citation type="journal article" date="2007" name="Appl. Environ. Microbiol.">
        <title>Isolation of key methanogens for global methane emission from rice paddy fields: a novel isolate affiliated with the clone cluster rice cluster I.</title>
        <authorList>
            <person name="Sakai S."/>
            <person name="Imachi H."/>
            <person name="Sekiguchi Y."/>
            <person name="Ohashi A."/>
            <person name="Harada H."/>
            <person name="Kamagata Y."/>
        </authorList>
    </citation>
    <scope>NUCLEOTIDE SEQUENCE [LARGE SCALE GENOMIC DNA]</scope>
    <source>
        <strain evidence="2">DSM 17711 / JCM 13418 / NBRC 101707 / SANAE</strain>
    </source>
</reference>
<dbReference type="Proteomes" id="UP000001882">
    <property type="component" value="Chromosome"/>
</dbReference>
<dbReference type="OrthoDB" id="80177at2157"/>
<dbReference type="RefSeq" id="WP_012899258.1">
    <property type="nucleotide sequence ID" value="NC_013665.1"/>
</dbReference>
<dbReference type="PATRIC" id="fig|304371.9.peg.520"/>
<proteinExistence type="predicted"/>
<keyword evidence="2" id="KW-1185">Reference proteome</keyword>
<dbReference type="AlphaFoldDB" id="D1YVV6"/>
<reference evidence="1 2" key="2">
    <citation type="journal article" date="2008" name="Int. J. Syst. Evol. Microbiol.">
        <title>Methanocella paludicola gen. nov., sp. nov., a methane-producing archaeon, the first isolate of the lineage 'Rice Cluster I', and proposal of the new archaeal order Methanocellales ord. nov.</title>
        <authorList>
            <person name="Sakai S."/>
            <person name="Imachi H."/>
            <person name="Hanada S."/>
            <person name="Ohashi A."/>
            <person name="Harada H."/>
            <person name="Kamagata Y."/>
        </authorList>
    </citation>
    <scope>NUCLEOTIDE SEQUENCE [LARGE SCALE GENOMIC DNA]</scope>
    <source>
        <strain evidence="2">DSM 17711 / JCM 13418 / NBRC 101707 / SANAE</strain>
    </source>
</reference>
<gene>
    <name evidence="1" type="ordered locus">MCP_0506</name>
</gene>
<accession>D1YVV6</accession>